<dbReference type="Proteomes" id="UP001307849">
    <property type="component" value="Unassembled WGS sequence"/>
</dbReference>
<dbReference type="EMBL" id="JAVHJM010000004">
    <property type="protein sequence ID" value="KAK6515346.1"/>
    <property type="molecule type" value="Genomic_DNA"/>
</dbReference>
<name>A0AAN8N7M9_9PEZI</name>
<comment type="caution">
    <text evidence="1">The sequence shown here is derived from an EMBL/GenBank/DDBJ whole genome shotgun (WGS) entry which is preliminary data.</text>
</comment>
<accession>A0AAN8N7M9</accession>
<keyword evidence="2" id="KW-1185">Reference proteome</keyword>
<reference evidence="1 2" key="1">
    <citation type="submission" date="2019-10" db="EMBL/GenBank/DDBJ databases">
        <authorList>
            <person name="Palmer J.M."/>
        </authorList>
    </citation>
    <scope>NUCLEOTIDE SEQUENCE [LARGE SCALE GENOMIC DNA]</scope>
    <source>
        <strain evidence="1 2">TWF506</strain>
    </source>
</reference>
<dbReference type="AlphaFoldDB" id="A0AAN8N7M9"/>
<protein>
    <submittedName>
        <fullName evidence="1">Uncharacterized protein</fullName>
    </submittedName>
</protein>
<proteinExistence type="predicted"/>
<evidence type="ECO:0000313" key="1">
    <source>
        <dbReference type="EMBL" id="KAK6515346.1"/>
    </source>
</evidence>
<gene>
    <name evidence="1" type="ORF">TWF506_007688</name>
</gene>
<evidence type="ECO:0000313" key="2">
    <source>
        <dbReference type="Proteomes" id="UP001307849"/>
    </source>
</evidence>
<organism evidence="1 2">
    <name type="scientific">Arthrobotrys conoides</name>
    <dbReference type="NCBI Taxonomy" id="74498"/>
    <lineage>
        <taxon>Eukaryota</taxon>
        <taxon>Fungi</taxon>
        <taxon>Dikarya</taxon>
        <taxon>Ascomycota</taxon>
        <taxon>Pezizomycotina</taxon>
        <taxon>Orbiliomycetes</taxon>
        <taxon>Orbiliales</taxon>
        <taxon>Orbiliaceae</taxon>
        <taxon>Arthrobotrys</taxon>
    </lineage>
</organism>
<sequence length="766" mass="86648">MKPTRIAICGFGLRGRLFHNIYIAQTLSTLWQNLPLNRTPLHHDYFDLQPQSEGLGTAYQFGSDAALNTALDPPVASVNKEGLTTSQRRTIDRLTDLAGRYAELAMTDEETLMSRLLEDNIASAMLFNTASKTGVLKTDVPCGPRNLVGEAVEVMTQEALELAKEYLPWLKITVRHEVVVSNIDVSDPARPVLTVVDVKTGEKLTGLDFVYDLVIKCTGTTFEIPVSGEIKENAFTGIPNSIDITTYLNRQGMLNNQEKKIIPGKKLLIGGTSLSAFDFIGIIITKTNIVTFNHKTKTFSINEEEAQRNQNLITLFNRTNGVFGAPRHLPNSVTNLDSEFVDPEMILSLGLQKNADTYPTILELSRILTAYKTRRQPSQIEKNVSTIEQIEYMASENELLAKNPDAVTEIALFRKWIRCCVFTHTMGPDQTQQRAALERKYNHLIRTHGWLNFRAMSYNISHRPKAEEEAHKAHCHARRIAFNQIAASPVEVHTLITRLYKLGVISWVQGAYEDIAWDPKTNTFQLKGHQVDGLIAPRRLNPKSDELSDKILKQARNLGSGEPRFEKGRFLKNPSGEYIHIMELGFTGHGTQWYDTNAAEGAFQLMPIVVDMSIILETLISSTNTITNPINDLLTLHTAILPSNQEFNTQITQMKTPHRNITHLILYARLIEKVFTKKFAEKLQQGKTFEARERVISLIADIPRARQAVAEFERDWADYRFDPVDAQEFERMTPDFSLEDMQAVKKLFAQRWHQGVHVSNPEYSTN</sequence>